<evidence type="ECO:0000313" key="1">
    <source>
        <dbReference type="EMBL" id="CAH2055558.1"/>
    </source>
</evidence>
<protein>
    <submittedName>
        <fullName evidence="1">Uncharacterized protein</fullName>
    </submittedName>
</protein>
<evidence type="ECO:0000313" key="2">
    <source>
        <dbReference type="Proteomes" id="UP000837857"/>
    </source>
</evidence>
<feature type="non-terminal residue" evidence="1">
    <location>
        <position position="98"/>
    </location>
</feature>
<proteinExistence type="predicted"/>
<reference evidence="1" key="1">
    <citation type="submission" date="2022-03" db="EMBL/GenBank/DDBJ databases">
        <authorList>
            <person name="Martin H S."/>
        </authorList>
    </citation>
    <scope>NUCLEOTIDE SEQUENCE</scope>
</reference>
<accession>A0ABN8IDA7</accession>
<name>A0ABN8IDA7_9NEOP</name>
<dbReference type="Proteomes" id="UP000837857">
    <property type="component" value="Chromosome 22"/>
</dbReference>
<dbReference type="EMBL" id="OW152834">
    <property type="protein sequence ID" value="CAH2055558.1"/>
    <property type="molecule type" value="Genomic_DNA"/>
</dbReference>
<keyword evidence="2" id="KW-1185">Reference proteome</keyword>
<gene>
    <name evidence="1" type="ORF">IPOD504_LOCUS8905</name>
</gene>
<sequence length="98" mass="10879">MPLLAEAPPRSIKSVRRLCFINPLGSEARSRRLVKAPARRCLRSLSAKKAFIIKMTPVSGRRVVGTYDLAPSTLPIRATVGTRRAWGARFTIEPCPTY</sequence>
<organism evidence="1 2">
    <name type="scientific">Iphiclides podalirius</name>
    <name type="common">scarce swallowtail</name>
    <dbReference type="NCBI Taxonomy" id="110791"/>
    <lineage>
        <taxon>Eukaryota</taxon>
        <taxon>Metazoa</taxon>
        <taxon>Ecdysozoa</taxon>
        <taxon>Arthropoda</taxon>
        <taxon>Hexapoda</taxon>
        <taxon>Insecta</taxon>
        <taxon>Pterygota</taxon>
        <taxon>Neoptera</taxon>
        <taxon>Endopterygota</taxon>
        <taxon>Lepidoptera</taxon>
        <taxon>Glossata</taxon>
        <taxon>Ditrysia</taxon>
        <taxon>Papilionoidea</taxon>
        <taxon>Papilionidae</taxon>
        <taxon>Papilioninae</taxon>
        <taxon>Iphiclides</taxon>
    </lineage>
</organism>